<gene>
    <name evidence="1" type="ORF">THAOC_14865</name>
</gene>
<accession>K0T1Q3</accession>
<dbReference type="EMBL" id="AGNL01017293">
    <property type="protein sequence ID" value="EJK64402.1"/>
    <property type="molecule type" value="Genomic_DNA"/>
</dbReference>
<dbReference type="Proteomes" id="UP000266841">
    <property type="component" value="Unassembled WGS sequence"/>
</dbReference>
<proteinExistence type="predicted"/>
<dbReference type="AlphaFoldDB" id="K0T1Q3"/>
<protein>
    <submittedName>
        <fullName evidence="1">Uncharacterized protein</fullName>
    </submittedName>
</protein>
<organism evidence="1 2">
    <name type="scientific">Thalassiosira oceanica</name>
    <name type="common">Marine diatom</name>
    <dbReference type="NCBI Taxonomy" id="159749"/>
    <lineage>
        <taxon>Eukaryota</taxon>
        <taxon>Sar</taxon>
        <taxon>Stramenopiles</taxon>
        <taxon>Ochrophyta</taxon>
        <taxon>Bacillariophyta</taxon>
        <taxon>Coscinodiscophyceae</taxon>
        <taxon>Thalassiosirophycidae</taxon>
        <taxon>Thalassiosirales</taxon>
        <taxon>Thalassiosiraceae</taxon>
        <taxon>Thalassiosira</taxon>
    </lineage>
</organism>
<name>K0T1Q3_THAOC</name>
<evidence type="ECO:0000313" key="2">
    <source>
        <dbReference type="Proteomes" id="UP000266841"/>
    </source>
</evidence>
<sequence length="54" mass="6140">MPLLILCDATTRVQFSDERASIDIDLRGSRTHRDVGVEACQAHRRIEQEQPHPA</sequence>
<keyword evidence="2" id="KW-1185">Reference proteome</keyword>
<comment type="caution">
    <text evidence="1">The sequence shown here is derived from an EMBL/GenBank/DDBJ whole genome shotgun (WGS) entry which is preliminary data.</text>
</comment>
<evidence type="ECO:0000313" key="1">
    <source>
        <dbReference type="EMBL" id="EJK64402.1"/>
    </source>
</evidence>
<reference evidence="1 2" key="1">
    <citation type="journal article" date="2012" name="Genome Biol.">
        <title>Genome and low-iron response of an oceanic diatom adapted to chronic iron limitation.</title>
        <authorList>
            <person name="Lommer M."/>
            <person name="Specht M."/>
            <person name="Roy A.S."/>
            <person name="Kraemer L."/>
            <person name="Andreson R."/>
            <person name="Gutowska M.A."/>
            <person name="Wolf J."/>
            <person name="Bergner S.V."/>
            <person name="Schilhabel M.B."/>
            <person name="Klostermeier U.C."/>
            <person name="Beiko R.G."/>
            <person name="Rosenstiel P."/>
            <person name="Hippler M."/>
            <person name="Laroche J."/>
        </authorList>
    </citation>
    <scope>NUCLEOTIDE SEQUENCE [LARGE SCALE GENOMIC DNA]</scope>
    <source>
        <strain evidence="1 2">CCMP1005</strain>
    </source>
</reference>
<feature type="non-terminal residue" evidence="1">
    <location>
        <position position="54"/>
    </location>
</feature>